<organism evidence="1 2">
    <name type="scientific">Populus alba</name>
    <name type="common">White poplar</name>
    <dbReference type="NCBI Taxonomy" id="43335"/>
    <lineage>
        <taxon>Eukaryota</taxon>
        <taxon>Viridiplantae</taxon>
        <taxon>Streptophyta</taxon>
        <taxon>Embryophyta</taxon>
        <taxon>Tracheophyta</taxon>
        <taxon>Spermatophyta</taxon>
        <taxon>Magnoliopsida</taxon>
        <taxon>eudicotyledons</taxon>
        <taxon>Gunneridae</taxon>
        <taxon>Pentapetalae</taxon>
        <taxon>rosids</taxon>
        <taxon>fabids</taxon>
        <taxon>Malpighiales</taxon>
        <taxon>Salicaceae</taxon>
        <taxon>Saliceae</taxon>
        <taxon>Populus</taxon>
    </lineage>
</organism>
<protein>
    <submittedName>
        <fullName evidence="1">Uncharacterized protein</fullName>
    </submittedName>
</protein>
<evidence type="ECO:0000313" key="2">
    <source>
        <dbReference type="Proteomes" id="UP000309997"/>
    </source>
</evidence>
<evidence type="ECO:0000313" key="1">
    <source>
        <dbReference type="EMBL" id="KAL3566749.1"/>
    </source>
</evidence>
<dbReference type="EMBL" id="RCHU02000018">
    <property type="protein sequence ID" value="KAL3566749.1"/>
    <property type="molecule type" value="Genomic_DNA"/>
</dbReference>
<dbReference type="Proteomes" id="UP000309997">
    <property type="component" value="Unassembled WGS sequence"/>
</dbReference>
<accession>A0ACC4AL82</accession>
<keyword evidence="2" id="KW-1185">Reference proteome</keyword>
<reference evidence="1 2" key="1">
    <citation type="journal article" date="2024" name="Plant Biotechnol. J.">
        <title>Genome and CRISPR/Cas9 system of a widespread forest tree (Populus alba) in the world.</title>
        <authorList>
            <person name="Liu Y.J."/>
            <person name="Jiang P.F."/>
            <person name="Han X.M."/>
            <person name="Li X.Y."/>
            <person name="Wang H.M."/>
            <person name="Wang Y.J."/>
            <person name="Wang X.X."/>
            <person name="Zeng Q.Y."/>
        </authorList>
    </citation>
    <scope>NUCLEOTIDE SEQUENCE [LARGE SCALE GENOMIC DNA]</scope>
    <source>
        <strain evidence="2">cv. PAL-ZL1</strain>
    </source>
</reference>
<proteinExistence type="predicted"/>
<name>A0ACC4AL82_POPAL</name>
<comment type="caution">
    <text evidence="1">The sequence shown here is derived from an EMBL/GenBank/DDBJ whole genome shotgun (WGS) entry which is preliminary data.</text>
</comment>
<gene>
    <name evidence="1" type="ORF">D5086_032164</name>
</gene>
<sequence>MTIEMANRIPLVLLLALLAHEVVALSYFQNKRTRLSLVSACPATLGNIVDRTQQDLEMSALRDQLQENYEALTGADSPHRVP</sequence>